<name>A0A4Q5MZ74_9MICO</name>
<dbReference type="AlphaFoldDB" id="A0A4Q5MZ74"/>
<gene>
    <name evidence="1" type="ORF">EUA98_10910</name>
</gene>
<protein>
    <submittedName>
        <fullName evidence="1">Uncharacterized protein</fullName>
    </submittedName>
</protein>
<comment type="caution">
    <text evidence="1">The sequence shown here is derived from an EMBL/GenBank/DDBJ whole genome shotgun (WGS) entry which is preliminary data.</text>
</comment>
<accession>A0A4Q5MZ74</accession>
<proteinExistence type="predicted"/>
<sequence>MSVDEFEWLPDHQLHVAATLAHADHLIERVTEALRPTLRDGAVELEDRYEDGLCFATVKSVKPLPPAVALFTADALTQLRAAIEHVLFAEVERRVGRTITEREARSIEMPAFTDADKFASWITEGRRRTLAPFREGSLLVRRMRELQPYNNRKRPDDHPLRLLAEHTNLAKHRTPVVAATHVARIVPLATPPGVVIPPASGQPVKVGDVVAIAPAGTVLPMDVWPTVTIQRPHTGERPVLVKELAYVADWVRTVAIPMLIIGRHNVTPLPSQLDTSRGWGDLRAALVDAGTTTAAERFARSIRLVIAREGLRDIVAEHDPRPPRSEVSAWITSLQDEEVFARVKALKPGQTGAEILRTARVVDGWAHDLAAFTKASKTPIHPAMGARS</sequence>
<reference evidence="1 2" key="1">
    <citation type="submission" date="2019-01" db="EMBL/GenBank/DDBJ databases">
        <title>Novel species of Cellulomonas.</title>
        <authorList>
            <person name="Liu Q."/>
            <person name="Xin Y.-H."/>
        </authorList>
    </citation>
    <scope>NUCLEOTIDE SEQUENCE [LARGE SCALE GENOMIC DNA]</scope>
    <source>
        <strain evidence="1 2">HLT2-17</strain>
    </source>
</reference>
<dbReference type="Proteomes" id="UP000293764">
    <property type="component" value="Unassembled WGS sequence"/>
</dbReference>
<evidence type="ECO:0000313" key="1">
    <source>
        <dbReference type="EMBL" id="RYV51010.1"/>
    </source>
</evidence>
<dbReference type="RefSeq" id="WP_130102715.1">
    <property type="nucleotide sequence ID" value="NZ_SDWW01000023.1"/>
</dbReference>
<organism evidence="1 2">
    <name type="scientific">Pengzhenrongella frigida</name>
    <dbReference type="NCBI Taxonomy" id="1259133"/>
    <lineage>
        <taxon>Bacteria</taxon>
        <taxon>Bacillati</taxon>
        <taxon>Actinomycetota</taxon>
        <taxon>Actinomycetes</taxon>
        <taxon>Micrococcales</taxon>
        <taxon>Pengzhenrongella</taxon>
    </lineage>
</organism>
<keyword evidence="2" id="KW-1185">Reference proteome</keyword>
<dbReference type="OrthoDB" id="3699867at2"/>
<dbReference type="EMBL" id="SDWW01000023">
    <property type="protein sequence ID" value="RYV51010.1"/>
    <property type="molecule type" value="Genomic_DNA"/>
</dbReference>
<evidence type="ECO:0000313" key="2">
    <source>
        <dbReference type="Proteomes" id="UP000293764"/>
    </source>
</evidence>